<accession>A0A5C5ZIZ6</accession>
<sequence>MVPQGLTAHAQGWVTSKMDFDGGDGHVYRVQLMCLGSTMWISCDSREEFERLTGFMDQEIKIRAKLDPIKTGGYKLQDIQVTPVESSARKSASAASA</sequence>
<reference evidence="1 2" key="1">
    <citation type="submission" date="2019-02" db="EMBL/GenBank/DDBJ databases">
        <title>Deep-cultivation of Planctomycetes and their phenomic and genomic characterization uncovers novel biology.</title>
        <authorList>
            <person name="Wiegand S."/>
            <person name="Jogler M."/>
            <person name="Boedeker C."/>
            <person name="Pinto D."/>
            <person name="Vollmers J."/>
            <person name="Rivas-Marin E."/>
            <person name="Kohn T."/>
            <person name="Peeters S.H."/>
            <person name="Heuer A."/>
            <person name="Rast P."/>
            <person name="Oberbeckmann S."/>
            <person name="Bunk B."/>
            <person name="Jeske O."/>
            <person name="Meyerdierks A."/>
            <person name="Storesund J.E."/>
            <person name="Kallscheuer N."/>
            <person name="Luecker S."/>
            <person name="Lage O.M."/>
            <person name="Pohl T."/>
            <person name="Merkel B.J."/>
            <person name="Hornburger P."/>
            <person name="Mueller R.-W."/>
            <person name="Bruemmer F."/>
            <person name="Labrenz M."/>
            <person name="Spormann A.M."/>
            <person name="Op Den Camp H."/>
            <person name="Overmann J."/>
            <person name="Amann R."/>
            <person name="Jetten M.S.M."/>
            <person name="Mascher T."/>
            <person name="Medema M.H."/>
            <person name="Devos D.P."/>
            <person name="Kaster A.-K."/>
            <person name="Ovreas L."/>
            <person name="Rohde M."/>
            <person name="Galperin M.Y."/>
            <person name="Jogler C."/>
        </authorList>
    </citation>
    <scope>NUCLEOTIDE SEQUENCE [LARGE SCALE GENOMIC DNA]</scope>
    <source>
        <strain evidence="1 2">Mal64</strain>
    </source>
</reference>
<dbReference type="AlphaFoldDB" id="A0A5C5ZIZ6"/>
<evidence type="ECO:0000313" key="1">
    <source>
        <dbReference type="EMBL" id="TWT86791.1"/>
    </source>
</evidence>
<proteinExistence type="predicted"/>
<keyword evidence="2" id="KW-1185">Reference proteome</keyword>
<name>A0A5C5ZIZ6_9BACT</name>
<protein>
    <submittedName>
        <fullName evidence="1">Uncharacterized protein</fullName>
    </submittedName>
</protein>
<comment type="caution">
    <text evidence="1">The sequence shown here is derived from an EMBL/GenBank/DDBJ whole genome shotgun (WGS) entry which is preliminary data.</text>
</comment>
<evidence type="ECO:0000313" key="2">
    <source>
        <dbReference type="Proteomes" id="UP000315440"/>
    </source>
</evidence>
<dbReference type="RefSeq" id="WP_146402862.1">
    <property type="nucleotide sequence ID" value="NZ_SJPQ01000004.1"/>
</dbReference>
<dbReference type="EMBL" id="SJPQ01000004">
    <property type="protein sequence ID" value="TWT86791.1"/>
    <property type="molecule type" value="Genomic_DNA"/>
</dbReference>
<dbReference type="Proteomes" id="UP000315440">
    <property type="component" value="Unassembled WGS sequence"/>
</dbReference>
<gene>
    <name evidence="1" type="ORF">Mal64_36210</name>
</gene>
<organism evidence="1 2">
    <name type="scientific">Pseudobythopirellula maris</name>
    <dbReference type="NCBI Taxonomy" id="2527991"/>
    <lineage>
        <taxon>Bacteria</taxon>
        <taxon>Pseudomonadati</taxon>
        <taxon>Planctomycetota</taxon>
        <taxon>Planctomycetia</taxon>
        <taxon>Pirellulales</taxon>
        <taxon>Lacipirellulaceae</taxon>
        <taxon>Pseudobythopirellula</taxon>
    </lineage>
</organism>